<feature type="compositionally biased region" description="Basic and acidic residues" evidence="1">
    <location>
        <begin position="60"/>
        <end position="70"/>
    </location>
</feature>
<gene>
    <name evidence="2" type="ORF">AAHA92_01059</name>
</gene>
<comment type="caution">
    <text evidence="2">The sequence shown here is derived from an EMBL/GenBank/DDBJ whole genome shotgun (WGS) entry which is preliminary data.</text>
</comment>
<reference evidence="2 3" key="1">
    <citation type="submission" date="2024-06" db="EMBL/GenBank/DDBJ databases">
        <title>A chromosome level genome sequence of Diviner's sage (Salvia divinorum).</title>
        <authorList>
            <person name="Ford S.A."/>
            <person name="Ro D.-K."/>
            <person name="Ness R.W."/>
            <person name="Phillips M.A."/>
        </authorList>
    </citation>
    <scope>NUCLEOTIDE SEQUENCE [LARGE SCALE GENOMIC DNA]</scope>
    <source>
        <strain evidence="2">SAF-2024a</strain>
        <tissue evidence="2">Leaf</tissue>
    </source>
</reference>
<evidence type="ECO:0000313" key="2">
    <source>
        <dbReference type="EMBL" id="KAL1569596.1"/>
    </source>
</evidence>
<feature type="region of interest" description="Disordered" evidence="1">
    <location>
        <begin position="43"/>
        <end position="70"/>
    </location>
</feature>
<protein>
    <submittedName>
        <fullName evidence="2">Uncharacterized protein</fullName>
    </submittedName>
</protein>
<proteinExistence type="predicted"/>
<accession>A0ABD1ILL7</accession>
<name>A0ABD1ILL7_SALDI</name>
<keyword evidence="3" id="KW-1185">Reference proteome</keyword>
<evidence type="ECO:0000313" key="3">
    <source>
        <dbReference type="Proteomes" id="UP001567538"/>
    </source>
</evidence>
<dbReference type="EMBL" id="JBEAFC010000001">
    <property type="protein sequence ID" value="KAL1569596.1"/>
    <property type="molecule type" value="Genomic_DNA"/>
</dbReference>
<dbReference type="Proteomes" id="UP001567538">
    <property type="component" value="Unassembled WGS sequence"/>
</dbReference>
<evidence type="ECO:0000256" key="1">
    <source>
        <dbReference type="SAM" id="MobiDB-lite"/>
    </source>
</evidence>
<organism evidence="2 3">
    <name type="scientific">Salvia divinorum</name>
    <name type="common">Maria pastora</name>
    <name type="synonym">Diviner's sage</name>
    <dbReference type="NCBI Taxonomy" id="28513"/>
    <lineage>
        <taxon>Eukaryota</taxon>
        <taxon>Viridiplantae</taxon>
        <taxon>Streptophyta</taxon>
        <taxon>Embryophyta</taxon>
        <taxon>Tracheophyta</taxon>
        <taxon>Spermatophyta</taxon>
        <taxon>Magnoliopsida</taxon>
        <taxon>eudicotyledons</taxon>
        <taxon>Gunneridae</taxon>
        <taxon>Pentapetalae</taxon>
        <taxon>asterids</taxon>
        <taxon>lamiids</taxon>
        <taxon>Lamiales</taxon>
        <taxon>Lamiaceae</taxon>
        <taxon>Nepetoideae</taxon>
        <taxon>Mentheae</taxon>
        <taxon>Salviinae</taxon>
        <taxon>Salvia</taxon>
        <taxon>Salvia subgen. Calosphace</taxon>
    </lineage>
</organism>
<dbReference type="AlphaFoldDB" id="A0ABD1ILL7"/>
<sequence length="70" mass="7334">MSIISIVSDLAFSITFSLSRRALCLFSSVPISQPLSLLLSLSQPPAASSPPPLRPVASDNSRDGHSTPAK</sequence>